<dbReference type="STRING" id="1382522.W6MN74"/>
<dbReference type="GO" id="GO:1990334">
    <property type="term" value="C:Bfa1-Bub2 complex"/>
    <property type="evidence" value="ECO:0007669"/>
    <property type="project" value="InterPro"/>
</dbReference>
<dbReference type="RefSeq" id="XP_022458485.1">
    <property type="nucleotide sequence ID" value="XM_022602707.1"/>
</dbReference>
<reference evidence="2" key="2">
    <citation type="submission" date="2014-02" db="EMBL/GenBank/DDBJ databases">
        <title>Complete DNA sequence of /Kuraishia capsulata/ illustrates novel genomic features among budding yeasts (/Saccharomycotina/).</title>
        <authorList>
            <person name="Morales L."/>
            <person name="Noel B."/>
            <person name="Porcel B."/>
            <person name="Marcet-Houben M."/>
            <person name="Hullo M-F."/>
            <person name="Sacerdot C."/>
            <person name="Tekaia F."/>
            <person name="Leh-Louis V."/>
            <person name="Despons L."/>
            <person name="Khanna V."/>
            <person name="Aury J-M."/>
            <person name="Barbe V."/>
            <person name="Couloux A."/>
            <person name="Labadie K."/>
            <person name="Pelletier E."/>
            <person name="Souciet J-L."/>
            <person name="Boekhout T."/>
            <person name="Gabaldon T."/>
            <person name="Wincker P."/>
            <person name="Dujon B."/>
        </authorList>
    </citation>
    <scope>NUCLEOTIDE SEQUENCE</scope>
    <source>
        <strain evidence="2">CBS 1993</strain>
    </source>
</reference>
<feature type="compositionally biased region" description="Acidic residues" evidence="1">
    <location>
        <begin position="35"/>
        <end position="46"/>
    </location>
</feature>
<reference evidence="2" key="1">
    <citation type="submission" date="2013-12" db="EMBL/GenBank/DDBJ databases">
        <authorList>
            <person name="Genoscope - CEA"/>
        </authorList>
    </citation>
    <scope>NUCLEOTIDE SEQUENCE</scope>
    <source>
        <strain evidence="2">CBS 1993</strain>
    </source>
</reference>
<dbReference type="Proteomes" id="UP000019384">
    <property type="component" value="Unassembled WGS sequence"/>
</dbReference>
<feature type="compositionally biased region" description="Polar residues" evidence="1">
    <location>
        <begin position="64"/>
        <end position="74"/>
    </location>
</feature>
<dbReference type="GO" id="GO:0044732">
    <property type="term" value="C:mitotic spindle pole body"/>
    <property type="evidence" value="ECO:0007669"/>
    <property type="project" value="TreeGrafter"/>
</dbReference>
<organism evidence="2 3">
    <name type="scientific">Kuraishia capsulata CBS 1993</name>
    <dbReference type="NCBI Taxonomy" id="1382522"/>
    <lineage>
        <taxon>Eukaryota</taxon>
        <taxon>Fungi</taxon>
        <taxon>Dikarya</taxon>
        <taxon>Ascomycota</taxon>
        <taxon>Saccharomycotina</taxon>
        <taxon>Pichiomycetes</taxon>
        <taxon>Pichiales</taxon>
        <taxon>Pichiaceae</taxon>
        <taxon>Kuraishia</taxon>
    </lineage>
</organism>
<dbReference type="InterPro" id="IPR034586">
    <property type="entry name" value="Bfa1/Byr4"/>
</dbReference>
<proteinExistence type="predicted"/>
<dbReference type="GeneID" id="34519873"/>
<feature type="region of interest" description="Disordered" evidence="1">
    <location>
        <begin position="30"/>
        <end position="81"/>
    </location>
</feature>
<dbReference type="GO" id="GO:0005096">
    <property type="term" value="F:GTPase activator activity"/>
    <property type="evidence" value="ECO:0007669"/>
    <property type="project" value="InterPro"/>
</dbReference>
<dbReference type="AlphaFoldDB" id="W6MN74"/>
<accession>W6MN74</accession>
<dbReference type="PANTHER" id="PTHR35140">
    <property type="entry name" value="MITOTIC CHECK POINT PROTEIN BFA1"/>
    <property type="match status" value="1"/>
</dbReference>
<dbReference type="PANTHER" id="PTHR35140:SF1">
    <property type="entry name" value="MITOTIC CHECK POINT PROTEIN BFA1"/>
    <property type="match status" value="1"/>
</dbReference>
<dbReference type="HOGENOM" id="CLU_566313_0_0_1"/>
<evidence type="ECO:0000256" key="1">
    <source>
        <dbReference type="SAM" id="MobiDB-lite"/>
    </source>
</evidence>
<dbReference type="EMBL" id="HG793127">
    <property type="protein sequence ID" value="CDK26482.1"/>
    <property type="molecule type" value="Genomic_DNA"/>
</dbReference>
<feature type="region of interest" description="Disordered" evidence="1">
    <location>
        <begin position="198"/>
        <end position="217"/>
    </location>
</feature>
<sequence length="483" mass="55889">MSAQYVNNHRLTTANVHRLEGKTEKLTRLSRYAEPDVEEDDLFGEEAGDRLGKGIKKQPVRPDTFSQSSPSRSASDYAESDTDLTDFAEGLELDNDLDLMAKFDAVKREAQKRAQFDDSQREEAQRPFVDKEESNWDVFYYKADDGSFKQVDDLMLNDPRRFHKSVVINSTTPKLRSSQSSYRLSSPTKDQQLRLRAKQSMPNFQERTSPSRLRKSSSSLFDFRSSTRKYPLLVDEDGIGTLEVPQFRKSVRHRVSFQDRDGFEDDTITVHTQVRPPHASRPDLSRFQETGYQTLRPQSSKKFSKIRLIRQLNQPSVDTPKAASGMHYNPVLQTWEGNEAELRRFDSIRPDMRTIRNTKTRGQQKPPQNVGGMRFDQQNLRWVQDGAYQDDPFEGIDDIPEAGERQWSQTTTASSAVLDPEDPFLQSVQSANNCFRINSEQLRSFANEEHKWIKKVQNWFPVGSEDDSYLYELRNFVIQSQRK</sequence>
<evidence type="ECO:0000313" key="2">
    <source>
        <dbReference type="EMBL" id="CDK26482.1"/>
    </source>
</evidence>
<gene>
    <name evidence="2" type="ORF">KUCA_T00002454001</name>
</gene>
<keyword evidence="3" id="KW-1185">Reference proteome</keyword>
<dbReference type="OrthoDB" id="19159at2759"/>
<name>W6MN74_9ASCO</name>
<dbReference type="GO" id="GO:0031578">
    <property type="term" value="P:mitotic spindle orientation checkpoint signaling"/>
    <property type="evidence" value="ECO:0007669"/>
    <property type="project" value="TreeGrafter"/>
</dbReference>
<evidence type="ECO:0000313" key="3">
    <source>
        <dbReference type="Proteomes" id="UP000019384"/>
    </source>
</evidence>
<feature type="compositionally biased region" description="Low complexity" evidence="1">
    <location>
        <begin position="207"/>
        <end position="217"/>
    </location>
</feature>
<protein>
    <submittedName>
        <fullName evidence="2">Uncharacterized protein</fullName>
    </submittedName>
</protein>